<feature type="domain" description="MADS-box" evidence="8">
    <location>
        <begin position="65"/>
        <end position="125"/>
    </location>
</feature>
<evidence type="ECO:0000256" key="5">
    <source>
        <dbReference type="ARBA" id="ARBA00023242"/>
    </source>
</evidence>
<dbReference type="EMBL" id="JBBPBN010000037">
    <property type="protein sequence ID" value="KAK9000685.1"/>
    <property type="molecule type" value="Genomic_DNA"/>
</dbReference>
<proteinExistence type="predicted"/>
<evidence type="ECO:0000256" key="1">
    <source>
        <dbReference type="ARBA" id="ARBA00004123"/>
    </source>
</evidence>
<feature type="region of interest" description="Disordered" evidence="6">
    <location>
        <begin position="15"/>
        <end position="35"/>
    </location>
</feature>
<dbReference type="Proteomes" id="UP001396334">
    <property type="component" value="Unassembled WGS sequence"/>
</dbReference>
<evidence type="ECO:0000259" key="8">
    <source>
        <dbReference type="PROSITE" id="PS50066"/>
    </source>
</evidence>
<reference evidence="10 11" key="1">
    <citation type="journal article" date="2024" name="G3 (Bethesda)">
        <title>Genome assembly of Hibiscus sabdariffa L. provides insights into metabolisms of medicinal natural products.</title>
        <authorList>
            <person name="Kim T."/>
        </authorList>
    </citation>
    <scope>NUCLEOTIDE SEQUENCE [LARGE SCALE GENOMIC DNA]</scope>
    <source>
        <strain evidence="10">TK-2024</strain>
        <tissue evidence="10">Old leaves</tissue>
    </source>
</reference>
<evidence type="ECO:0000313" key="11">
    <source>
        <dbReference type="Proteomes" id="UP001396334"/>
    </source>
</evidence>
<feature type="domain" description="K-box" evidence="9">
    <location>
        <begin position="151"/>
        <end position="241"/>
    </location>
</feature>
<dbReference type="SUPFAM" id="SSF55455">
    <property type="entry name" value="SRF-like"/>
    <property type="match status" value="1"/>
</dbReference>
<dbReference type="PROSITE" id="PS51297">
    <property type="entry name" value="K_BOX"/>
    <property type="match status" value="1"/>
</dbReference>
<evidence type="ECO:0000259" key="9">
    <source>
        <dbReference type="PROSITE" id="PS51297"/>
    </source>
</evidence>
<dbReference type="SMART" id="SM00432">
    <property type="entry name" value="MADS"/>
    <property type="match status" value="1"/>
</dbReference>
<evidence type="ECO:0000256" key="3">
    <source>
        <dbReference type="ARBA" id="ARBA00023125"/>
    </source>
</evidence>
<accession>A0ABR2QJ19</accession>
<sequence>MQNSQDGKLTGKLMGLIFNDNDNNKKGEEREKEKKKKPSVQFLHLFLLPFSLLNELGLVWINPRMTRQKIQIKKIDNTAARQVTFSKRRRGLFKKALELSTLCDAEIALLVFSNTGKLFEYSSSSTRQVIERRDLQSERIDRLDPIPSLELQLQSSTCAMLGKEVAEKTRELRQLRGEELQGLDLEELKQLEKLLEGGLNRVTQTKEESFFKEINSLKRKGVELMEENRQLKEKMENLGEQGQGQPPEPNDRAWRSCSSDISLRLGLPYPN</sequence>
<evidence type="ECO:0000256" key="2">
    <source>
        <dbReference type="ARBA" id="ARBA00023015"/>
    </source>
</evidence>
<dbReference type="InterPro" id="IPR002487">
    <property type="entry name" value="TF_Kbox"/>
</dbReference>
<keyword evidence="11" id="KW-1185">Reference proteome</keyword>
<dbReference type="PANTHER" id="PTHR48019">
    <property type="entry name" value="SERUM RESPONSE FACTOR HOMOLOG"/>
    <property type="match status" value="1"/>
</dbReference>
<evidence type="ECO:0000256" key="4">
    <source>
        <dbReference type="ARBA" id="ARBA00023163"/>
    </source>
</evidence>
<dbReference type="InterPro" id="IPR050142">
    <property type="entry name" value="MADS-box/MEF2_TF"/>
</dbReference>
<evidence type="ECO:0000256" key="7">
    <source>
        <dbReference type="SAM" id="Phobius"/>
    </source>
</evidence>
<keyword evidence="7" id="KW-1133">Transmembrane helix</keyword>
<comment type="subcellular location">
    <subcellularLocation>
        <location evidence="1">Nucleus</location>
    </subcellularLocation>
</comment>
<dbReference type="Gene3D" id="3.40.1810.10">
    <property type="entry name" value="Transcription factor, MADS-box"/>
    <property type="match status" value="1"/>
</dbReference>
<gene>
    <name evidence="10" type="ORF">V6N11_081174</name>
</gene>
<dbReference type="PROSITE" id="PS50066">
    <property type="entry name" value="MADS_BOX_2"/>
    <property type="match status" value="1"/>
</dbReference>
<dbReference type="InterPro" id="IPR002100">
    <property type="entry name" value="TF_MADSbox"/>
</dbReference>
<dbReference type="PRINTS" id="PR00404">
    <property type="entry name" value="MADSDOMAIN"/>
</dbReference>
<feature type="transmembrane region" description="Helical" evidence="7">
    <location>
        <begin position="42"/>
        <end position="61"/>
    </location>
</feature>
<protein>
    <submittedName>
        <fullName evidence="10">Uncharacterized protein</fullName>
    </submittedName>
</protein>
<dbReference type="Pfam" id="PF00319">
    <property type="entry name" value="SRF-TF"/>
    <property type="match status" value="1"/>
</dbReference>
<keyword evidence="7" id="KW-0812">Transmembrane</keyword>
<evidence type="ECO:0000313" key="10">
    <source>
        <dbReference type="EMBL" id="KAK9000685.1"/>
    </source>
</evidence>
<comment type="caution">
    <text evidence="10">The sequence shown here is derived from an EMBL/GenBank/DDBJ whole genome shotgun (WGS) entry which is preliminary data.</text>
</comment>
<dbReference type="PROSITE" id="PS00350">
    <property type="entry name" value="MADS_BOX_1"/>
    <property type="match status" value="1"/>
</dbReference>
<dbReference type="InterPro" id="IPR036879">
    <property type="entry name" value="TF_MADSbox_sf"/>
</dbReference>
<keyword evidence="4" id="KW-0804">Transcription</keyword>
<dbReference type="Pfam" id="PF01486">
    <property type="entry name" value="K-box"/>
    <property type="match status" value="1"/>
</dbReference>
<organism evidence="10 11">
    <name type="scientific">Hibiscus sabdariffa</name>
    <name type="common">roselle</name>
    <dbReference type="NCBI Taxonomy" id="183260"/>
    <lineage>
        <taxon>Eukaryota</taxon>
        <taxon>Viridiplantae</taxon>
        <taxon>Streptophyta</taxon>
        <taxon>Embryophyta</taxon>
        <taxon>Tracheophyta</taxon>
        <taxon>Spermatophyta</taxon>
        <taxon>Magnoliopsida</taxon>
        <taxon>eudicotyledons</taxon>
        <taxon>Gunneridae</taxon>
        <taxon>Pentapetalae</taxon>
        <taxon>rosids</taxon>
        <taxon>malvids</taxon>
        <taxon>Malvales</taxon>
        <taxon>Malvaceae</taxon>
        <taxon>Malvoideae</taxon>
        <taxon>Hibiscus</taxon>
    </lineage>
</organism>
<feature type="region of interest" description="Disordered" evidence="6">
    <location>
        <begin position="232"/>
        <end position="257"/>
    </location>
</feature>
<dbReference type="CDD" id="cd00265">
    <property type="entry name" value="MADS_MEF2_like"/>
    <property type="match status" value="1"/>
</dbReference>
<keyword evidence="2" id="KW-0805">Transcription regulation</keyword>
<dbReference type="InterPro" id="IPR033896">
    <property type="entry name" value="MEF2-like_N"/>
</dbReference>
<keyword evidence="5" id="KW-0539">Nucleus</keyword>
<name>A0ABR2QJ19_9ROSI</name>
<keyword evidence="3" id="KW-0238">DNA-binding</keyword>
<keyword evidence="7" id="KW-0472">Membrane</keyword>
<evidence type="ECO:0000256" key="6">
    <source>
        <dbReference type="SAM" id="MobiDB-lite"/>
    </source>
</evidence>
<feature type="compositionally biased region" description="Basic and acidic residues" evidence="6">
    <location>
        <begin position="22"/>
        <end position="32"/>
    </location>
</feature>